<dbReference type="Proteomes" id="UP000315116">
    <property type="component" value="Segment"/>
</dbReference>
<evidence type="ECO:0000313" key="7">
    <source>
        <dbReference type="EMBL" id="ARF02661.1"/>
    </source>
</evidence>
<evidence type="ECO:0000256" key="2">
    <source>
        <dbReference type="ARBA" id="ARBA00007524"/>
    </source>
</evidence>
<proteinExistence type="inferred from homology"/>
<comment type="subcellular location">
    <subcellularLocation>
        <location evidence="1">Membrane</location>
        <topology evidence="1">Multi-pass membrane protein</topology>
    </subcellularLocation>
</comment>
<evidence type="ECO:0000256" key="6">
    <source>
        <dbReference type="SAM" id="Phobius"/>
    </source>
</evidence>
<keyword evidence="5 6" id="KW-0472">Membrane</keyword>
<reference evidence="7 8" key="1">
    <citation type="journal article" date="2017" name="BMC Genomics">
        <title>Genomic characterization of two novel pathogenic avipoxviruses isolated from pacific shearwaters (Ardenna spp.).</title>
        <authorList>
            <person name="Sarker S."/>
            <person name="Das S."/>
            <person name="Lavers J.L."/>
            <person name="Hutton I."/>
            <person name="Helbig K."/>
            <person name="Imbery J."/>
            <person name="Upton C."/>
            <person name="Raidal S.R."/>
        </authorList>
    </citation>
    <scope>NUCLEOTIDE SEQUENCE [LARGE SCALE GENOMIC DNA]</scope>
    <source>
        <strain evidence="7 8">SWPV-1</strain>
    </source>
</reference>
<evidence type="ECO:0000256" key="3">
    <source>
        <dbReference type="ARBA" id="ARBA00022692"/>
    </source>
</evidence>
<dbReference type="GO" id="GO:0016020">
    <property type="term" value="C:membrane"/>
    <property type="evidence" value="ECO:0007669"/>
    <property type="project" value="UniProtKB-SubCell"/>
</dbReference>
<sequence length="162" mass="18886">MNIFEYLCDSSYTIISVLSLLIILENIERGDLFDHVEKNRSFMIPEYYIRMFLYIISYGCMGHGMYLISTGNSDSANVIFTHLLQLSLGLSWFIVFYNMNMLGGSMIISLVYLLLCMYNFYVWFSIGSYISIFNLPCITMCIINILITFKAIQTYDINKKHE</sequence>
<accession>A0A1V0S7R4</accession>
<keyword evidence="3 6" id="KW-0812">Transmembrane</keyword>
<organism evidence="7 8">
    <name type="scientific">Shearwaterpox virus</name>
    <dbReference type="NCBI Taxonomy" id="1974596"/>
    <lineage>
        <taxon>Viruses</taxon>
        <taxon>Varidnaviria</taxon>
        <taxon>Bamfordvirae</taxon>
        <taxon>Nucleocytoviricota</taxon>
        <taxon>Pokkesviricetes</taxon>
        <taxon>Chitovirales</taxon>
        <taxon>Poxviridae</taxon>
        <taxon>Chordopoxvirinae</taxon>
        <taxon>Avipoxvirus</taxon>
        <taxon>Avipoxvirus canarypox</taxon>
        <taxon>Canarypox virus</taxon>
    </lineage>
</organism>
<gene>
    <name evidence="7" type="primary">SWPV1-046</name>
</gene>
<dbReference type="Pfam" id="PF03073">
    <property type="entry name" value="TspO_MBR"/>
    <property type="match status" value="1"/>
</dbReference>
<feature type="transmembrane region" description="Helical" evidence="6">
    <location>
        <begin position="79"/>
        <end position="99"/>
    </location>
</feature>
<feature type="transmembrane region" description="Helical" evidence="6">
    <location>
        <begin position="47"/>
        <end position="67"/>
    </location>
</feature>
<feature type="transmembrane region" description="Helical" evidence="6">
    <location>
        <begin position="12"/>
        <end position="27"/>
    </location>
</feature>
<dbReference type="InterPro" id="IPR004307">
    <property type="entry name" value="TspO_MBR"/>
</dbReference>
<dbReference type="EMBL" id="KX857216">
    <property type="protein sequence ID" value="ARF02661.1"/>
    <property type="molecule type" value="Genomic_DNA"/>
</dbReference>
<dbReference type="InterPro" id="IPR038330">
    <property type="entry name" value="TspO/MBR-related_sf"/>
</dbReference>
<feature type="transmembrane region" description="Helical" evidence="6">
    <location>
        <begin position="132"/>
        <end position="152"/>
    </location>
</feature>
<evidence type="ECO:0000313" key="8">
    <source>
        <dbReference type="Proteomes" id="UP000315116"/>
    </source>
</evidence>
<dbReference type="Gene3D" id="1.20.1260.100">
    <property type="entry name" value="TspO/MBR protein"/>
    <property type="match status" value="1"/>
</dbReference>
<comment type="similarity">
    <text evidence="2">Belongs to the TspO/BZRP family.</text>
</comment>
<evidence type="ECO:0000256" key="4">
    <source>
        <dbReference type="ARBA" id="ARBA00022989"/>
    </source>
</evidence>
<feature type="transmembrane region" description="Helical" evidence="6">
    <location>
        <begin position="106"/>
        <end position="126"/>
    </location>
</feature>
<evidence type="ECO:0000256" key="5">
    <source>
        <dbReference type="ARBA" id="ARBA00023136"/>
    </source>
</evidence>
<protein>
    <submittedName>
        <fullName evidence="7">SWPV1-046</fullName>
    </submittedName>
</protein>
<name>A0A1V0S7R4_CNPV</name>
<keyword evidence="4 6" id="KW-1133">Transmembrane helix</keyword>
<evidence type="ECO:0000256" key="1">
    <source>
        <dbReference type="ARBA" id="ARBA00004141"/>
    </source>
</evidence>